<protein>
    <submittedName>
        <fullName evidence="1">Uncharacterized protein</fullName>
    </submittedName>
</protein>
<dbReference type="AlphaFoldDB" id="A0A1I7IH25"/>
<evidence type="ECO:0000313" key="1">
    <source>
        <dbReference type="EMBL" id="SFU72231.1"/>
    </source>
</evidence>
<organism evidence="1 2">
    <name type="scientific">Pontibacter akesuensis</name>
    <dbReference type="NCBI Taxonomy" id="388950"/>
    <lineage>
        <taxon>Bacteria</taxon>
        <taxon>Pseudomonadati</taxon>
        <taxon>Bacteroidota</taxon>
        <taxon>Cytophagia</taxon>
        <taxon>Cytophagales</taxon>
        <taxon>Hymenobacteraceae</taxon>
        <taxon>Pontibacter</taxon>
    </lineage>
</organism>
<keyword evidence="2" id="KW-1185">Reference proteome</keyword>
<gene>
    <name evidence="1" type="ORF">SAMN04487941_2206</name>
</gene>
<reference evidence="2" key="1">
    <citation type="submission" date="2016-10" db="EMBL/GenBank/DDBJ databases">
        <authorList>
            <person name="Varghese N."/>
        </authorList>
    </citation>
    <scope>NUCLEOTIDE SEQUENCE [LARGE SCALE GENOMIC DNA]</scope>
    <source>
        <strain evidence="2">DSM 18820</strain>
    </source>
</reference>
<dbReference type="STRING" id="388950.GCA_001611675_01336"/>
<dbReference type="EMBL" id="FPCA01000002">
    <property type="protein sequence ID" value="SFU72231.1"/>
    <property type="molecule type" value="Genomic_DNA"/>
</dbReference>
<dbReference type="Proteomes" id="UP000182491">
    <property type="component" value="Unassembled WGS sequence"/>
</dbReference>
<accession>A0A1I7IH25</accession>
<sequence>MQGLVPKVRLGKTYCLCCTPNCCRSSIELCLKLPLPTAIILRVLAQDFRVVSYYGVGFVTRLACKAILAQRWLYLLQPYLLFHCFRNFSQAILSSYCSSSSSQIPIVSFLALERSRPRGLVIGHRAGSFSLLASLRNPASAGPKNSHRRSTQGLKSVQLAKAVPMQLKPSPPLKGVGGCLHNCR</sequence>
<evidence type="ECO:0000313" key="2">
    <source>
        <dbReference type="Proteomes" id="UP000182491"/>
    </source>
</evidence>
<name>A0A1I7IH25_9BACT</name>
<proteinExistence type="predicted"/>